<accession>A0A7W6DMY0</accession>
<dbReference type="SUPFAM" id="SSF55785">
    <property type="entry name" value="PYP-like sensor domain (PAS domain)"/>
    <property type="match status" value="1"/>
</dbReference>
<organism evidence="4 5">
    <name type="scientific">Sagittula marina</name>
    <dbReference type="NCBI Taxonomy" id="943940"/>
    <lineage>
        <taxon>Bacteria</taxon>
        <taxon>Pseudomonadati</taxon>
        <taxon>Pseudomonadota</taxon>
        <taxon>Alphaproteobacteria</taxon>
        <taxon>Rhodobacterales</taxon>
        <taxon>Roseobacteraceae</taxon>
        <taxon>Sagittula</taxon>
    </lineage>
</organism>
<sequence>MEAAFKDFPDAVLITDANQKVLWCNVALEAMSGFTSGDLHGRSAAQLYKSRPALGRSVAPYESMIGVPAASGIQTALVHKTGLLIEVEVMTWPVLSTDHTVLCYVKLLRDQTLPNKIETARQRMFDILSDQEKTPSGKIDDLLGLACELLCMPIGLVALREQDVLKVFQSRSTLTPSLKGIAYPAVDNDCSAAIHAPGLMETNEAGMVRPHPLLPGIGVRGSIATRLVVGGEIAGVLSFLTPLPRPPHTPGEKDLVSSIGTAVSHLLAQEAQIHALERAATEDWLTGAASSRQFHLDLDAVFQLVRRNGSTATLILLDVDHFKSVNDSYGHDVGDKVLTEIAGLVQSTIGAQARLYRVGGEEFAIILPGSRADTGAIQAERLRECVATGSAAWTDLPAVTASFGVAELDPDLPGPEAWMKCADLSLYASKNAGRNCVTSNGFISGMNLPTVTSPQTKAILPKKLHSATAT</sequence>
<dbReference type="InterPro" id="IPR043128">
    <property type="entry name" value="Rev_trsase/Diguanyl_cyclase"/>
</dbReference>
<dbReference type="EC" id="2.7.7.65" evidence="1"/>
<name>A0A7W6DMY0_9RHOB</name>
<dbReference type="InterPro" id="IPR000160">
    <property type="entry name" value="GGDEF_dom"/>
</dbReference>
<dbReference type="FunFam" id="3.30.70.270:FF:000001">
    <property type="entry name" value="Diguanylate cyclase domain protein"/>
    <property type="match status" value="1"/>
</dbReference>
<dbReference type="RefSeq" id="WP_344716393.1">
    <property type="nucleotide sequence ID" value="NZ_BAABBZ010000007.1"/>
</dbReference>
<dbReference type="EMBL" id="JACIEJ010000005">
    <property type="protein sequence ID" value="MBB3986050.1"/>
    <property type="molecule type" value="Genomic_DNA"/>
</dbReference>
<dbReference type="PROSITE" id="PS50887">
    <property type="entry name" value="GGDEF"/>
    <property type="match status" value="1"/>
</dbReference>
<dbReference type="Gene3D" id="3.30.70.270">
    <property type="match status" value="1"/>
</dbReference>
<dbReference type="SUPFAM" id="SSF55781">
    <property type="entry name" value="GAF domain-like"/>
    <property type="match status" value="1"/>
</dbReference>
<evidence type="ECO:0000313" key="5">
    <source>
        <dbReference type="Proteomes" id="UP000541426"/>
    </source>
</evidence>
<dbReference type="NCBIfam" id="TIGR00229">
    <property type="entry name" value="sensory_box"/>
    <property type="match status" value="1"/>
</dbReference>
<dbReference type="PANTHER" id="PTHR45138">
    <property type="entry name" value="REGULATORY COMPONENTS OF SENSORY TRANSDUCTION SYSTEM"/>
    <property type="match status" value="1"/>
</dbReference>
<dbReference type="GO" id="GO:0052621">
    <property type="term" value="F:diguanylate cyclase activity"/>
    <property type="evidence" value="ECO:0007669"/>
    <property type="project" value="UniProtKB-EC"/>
</dbReference>
<dbReference type="InterPro" id="IPR035965">
    <property type="entry name" value="PAS-like_dom_sf"/>
</dbReference>
<evidence type="ECO:0000259" key="3">
    <source>
        <dbReference type="PROSITE" id="PS50887"/>
    </source>
</evidence>
<dbReference type="Gene3D" id="3.30.450.20">
    <property type="entry name" value="PAS domain"/>
    <property type="match status" value="1"/>
</dbReference>
<dbReference type="Proteomes" id="UP000541426">
    <property type="component" value="Unassembled WGS sequence"/>
</dbReference>
<gene>
    <name evidence="4" type="ORF">GGQ68_002388</name>
</gene>
<dbReference type="SUPFAM" id="SSF55073">
    <property type="entry name" value="Nucleotide cyclase"/>
    <property type="match status" value="1"/>
</dbReference>
<dbReference type="CDD" id="cd01949">
    <property type="entry name" value="GGDEF"/>
    <property type="match status" value="1"/>
</dbReference>
<comment type="caution">
    <text evidence="4">The sequence shown here is derived from an EMBL/GenBank/DDBJ whole genome shotgun (WGS) entry which is preliminary data.</text>
</comment>
<evidence type="ECO:0000256" key="1">
    <source>
        <dbReference type="ARBA" id="ARBA00012528"/>
    </source>
</evidence>
<protein>
    <recommendedName>
        <fullName evidence="1">diguanylate cyclase</fullName>
        <ecNumber evidence="1">2.7.7.65</ecNumber>
    </recommendedName>
</protein>
<dbReference type="InterPro" id="IPR050469">
    <property type="entry name" value="Diguanylate_Cyclase"/>
</dbReference>
<dbReference type="InterPro" id="IPR029787">
    <property type="entry name" value="Nucleotide_cyclase"/>
</dbReference>
<dbReference type="PROSITE" id="PS50112">
    <property type="entry name" value="PAS"/>
    <property type="match status" value="1"/>
</dbReference>
<reference evidence="4 5" key="1">
    <citation type="submission" date="2020-08" db="EMBL/GenBank/DDBJ databases">
        <title>Genomic Encyclopedia of Type Strains, Phase IV (KMG-IV): sequencing the most valuable type-strain genomes for metagenomic binning, comparative biology and taxonomic classification.</title>
        <authorList>
            <person name="Goeker M."/>
        </authorList>
    </citation>
    <scope>NUCLEOTIDE SEQUENCE [LARGE SCALE GENOMIC DNA]</scope>
    <source>
        <strain evidence="4 5">DSM 102235</strain>
    </source>
</reference>
<feature type="domain" description="PAS" evidence="2">
    <location>
        <begin position="1"/>
        <end position="43"/>
    </location>
</feature>
<dbReference type="NCBIfam" id="TIGR00254">
    <property type="entry name" value="GGDEF"/>
    <property type="match status" value="1"/>
</dbReference>
<dbReference type="PANTHER" id="PTHR45138:SF24">
    <property type="entry name" value="DIGUANYLATE CYCLASE DGCC-RELATED"/>
    <property type="match status" value="1"/>
</dbReference>
<feature type="domain" description="GGDEF" evidence="3">
    <location>
        <begin position="310"/>
        <end position="442"/>
    </location>
</feature>
<dbReference type="GO" id="GO:1902201">
    <property type="term" value="P:negative regulation of bacterial-type flagellum-dependent cell motility"/>
    <property type="evidence" value="ECO:0007669"/>
    <property type="project" value="TreeGrafter"/>
</dbReference>
<dbReference type="GO" id="GO:0005886">
    <property type="term" value="C:plasma membrane"/>
    <property type="evidence" value="ECO:0007669"/>
    <property type="project" value="TreeGrafter"/>
</dbReference>
<dbReference type="AlphaFoldDB" id="A0A7W6DMY0"/>
<proteinExistence type="predicted"/>
<dbReference type="Pfam" id="PF00990">
    <property type="entry name" value="GGDEF"/>
    <property type="match status" value="1"/>
</dbReference>
<dbReference type="CDD" id="cd00130">
    <property type="entry name" value="PAS"/>
    <property type="match status" value="1"/>
</dbReference>
<evidence type="ECO:0000313" key="4">
    <source>
        <dbReference type="EMBL" id="MBB3986050.1"/>
    </source>
</evidence>
<dbReference type="GO" id="GO:0043709">
    <property type="term" value="P:cell adhesion involved in single-species biofilm formation"/>
    <property type="evidence" value="ECO:0007669"/>
    <property type="project" value="TreeGrafter"/>
</dbReference>
<dbReference type="SMART" id="SM00267">
    <property type="entry name" value="GGDEF"/>
    <property type="match status" value="1"/>
</dbReference>
<dbReference type="InterPro" id="IPR000014">
    <property type="entry name" value="PAS"/>
</dbReference>
<evidence type="ECO:0000259" key="2">
    <source>
        <dbReference type="PROSITE" id="PS50112"/>
    </source>
</evidence>
<keyword evidence="5" id="KW-1185">Reference proteome</keyword>